<keyword evidence="2" id="KW-0813">Transport</keyword>
<feature type="transmembrane region" description="Helical" evidence="10">
    <location>
        <begin position="74"/>
        <end position="95"/>
    </location>
</feature>
<dbReference type="PANTHER" id="PTHR31651:SF3">
    <property type="entry name" value="PROTEIN PIN-LIKES 7"/>
    <property type="match status" value="1"/>
</dbReference>
<feature type="transmembrane region" description="Helical" evidence="10">
    <location>
        <begin position="44"/>
        <end position="62"/>
    </location>
</feature>
<organism evidence="11 12">
    <name type="scientific">Quillaja saponaria</name>
    <name type="common">Soap bark tree</name>
    <dbReference type="NCBI Taxonomy" id="32244"/>
    <lineage>
        <taxon>Eukaryota</taxon>
        <taxon>Viridiplantae</taxon>
        <taxon>Streptophyta</taxon>
        <taxon>Embryophyta</taxon>
        <taxon>Tracheophyta</taxon>
        <taxon>Spermatophyta</taxon>
        <taxon>Magnoliopsida</taxon>
        <taxon>eudicotyledons</taxon>
        <taxon>Gunneridae</taxon>
        <taxon>Pentapetalae</taxon>
        <taxon>rosids</taxon>
        <taxon>fabids</taxon>
        <taxon>Fabales</taxon>
        <taxon>Quillajaceae</taxon>
        <taxon>Quillaja</taxon>
    </lineage>
</organism>
<keyword evidence="12" id="KW-1185">Reference proteome</keyword>
<name>A0AAD7KSA9_QUISA</name>
<evidence type="ECO:0000256" key="2">
    <source>
        <dbReference type="ARBA" id="ARBA00022448"/>
    </source>
</evidence>
<dbReference type="EMBL" id="JARAOO010000014">
    <property type="protein sequence ID" value="KAJ7944035.1"/>
    <property type="molecule type" value="Genomic_DNA"/>
</dbReference>
<feature type="transmembrane region" description="Helical" evidence="10">
    <location>
        <begin position="401"/>
        <end position="425"/>
    </location>
</feature>
<evidence type="ECO:0000256" key="8">
    <source>
        <dbReference type="ARBA" id="ARBA00025100"/>
    </source>
</evidence>
<evidence type="ECO:0000313" key="11">
    <source>
        <dbReference type="EMBL" id="KAJ7944035.1"/>
    </source>
</evidence>
<keyword evidence="4" id="KW-0256">Endoplasmic reticulum</keyword>
<evidence type="ECO:0000256" key="5">
    <source>
        <dbReference type="ARBA" id="ARBA00022989"/>
    </source>
</evidence>
<sequence length="426" mass="46367">MSFWTLFEVASMPILQVLIISALGAFMASGNFNNILSAETRRSLNKIVFIVFTPSLMFASLAKTVTLQDITSWWYMPINVGLTFAIGGILGWIIVKLLKPDSRLEGLIIATCSTGNLGNLPIIIVPATCDEGGSPFGDRDACHSVGIAYASFSMALGSVFVWTFTYHMMLSSTMKYKAIQAAEKQEVSKALKISNTDLDADLESSLLKGEENRSYAIVVSSPKYIEDSGNQVIVTRGSSFTLEQEKASSGHKLVEFLKQILEELFAPPTAAAFLGFTFGAITWLRNLIIGEDAPLRVIQDSIQLLGNGAIPCLNLLLGGNLTQGLRSKAVKPVIIISVIIARYIFLPAIGFLIVKAAGDLGFLPSDPLFQYVLMIQYSVPPAMNISTMAQLFDVGQEECSVLLLWTYVAAAIALTAWSTFFLWILT</sequence>
<dbReference type="Pfam" id="PF03547">
    <property type="entry name" value="Mem_trans"/>
    <property type="match status" value="1"/>
</dbReference>
<dbReference type="Proteomes" id="UP001163823">
    <property type="component" value="Chromosome 14"/>
</dbReference>
<evidence type="ECO:0000256" key="7">
    <source>
        <dbReference type="ARBA" id="ARBA00023294"/>
    </source>
</evidence>
<dbReference type="GO" id="GO:0009734">
    <property type="term" value="P:auxin-activated signaling pathway"/>
    <property type="evidence" value="ECO:0007669"/>
    <property type="project" value="UniProtKB-KW"/>
</dbReference>
<dbReference type="InterPro" id="IPR045033">
    <property type="entry name" value="PILS1/3/4/5/7"/>
</dbReference>
<protein>
    <submittedName>
        <fullName evidence="11">Auxin efflux carrier family protein</fullName>
    </submittedName>
</protein>
<reference evidence="11" key="1">
    <citation type="journal article" date="2023" name="Science">
        <title>Elucidation of the pathway for biosynthesis of saponin adjuvants from the soapbark tree.</title>
        <authorList>
            <person name="Reed J."/>
            <person name="Orme A."/>
            <person name="El-Demerdash A."/>
            <person name="Owen C."/>
            <person name="Martin L.B.B."/>
            <person name="Misra R.C."/>
            <person name="Kikuchi S."/>
            <person name="Rejzek M."/>
            <person name="Martin A.C."/>
            <person name="Harkess A."/>
            <person name="Leebens-Mack J."/>
            <person name="Louveau T."/>
            <person name="Stephenson M.J."/>
            <person name="Osbourn A."/>
        </authorList>
    </citation>
    <scope>NUCLEOTIDE SEQUENCE</scope>
    <source>
        <strain evidence="11">S10</strain>
    </source>
</reference>
<proteinExistence type="inferred from homology"/>
<feature type="transmembrane region" description="Helical" evidence="10">
    <location>
        <begin position="147"/>
        <end position="167"/>
    </location>
</feature>
<comment type="subcellular location">
    <subcellularLocation>
        <location evidence="1">Endoplasmic reticulum membrane</location>
        <topology evidence="1">Multi-pass membrane protein</topology>
    </subcellularLocation>
</comment>
<comment type="function">
    <text evidence="8">Involved in cellular auxin homeostasis by regulating auxin metabolism. Regulates intracellular auxin accumulation at the endoplasmic reticulum and thus auxin availability for nuclear auxin signaling.</text>
</comment>
<evidence type="ECO:0000313" key="12">
    <source>
        <dbReference type="Proteomes" id="UP001163823"/>
    </source>
</evidence>
<keyword evidence="5 10" id="KW-1133">Transmembrane helix</keyword>
<evidence type="ECO:0000256" key="9">
    <source>
        <dbReference type="ARBA" id="ARBA00025752"/>
    </source>
</evidence>
<evidence type="ECO:0000256" key="3">
    <source>
        <dbReference type="ARBA" id="ARBA00022692"/>
    </source>
</evidence>
<dbReference type="PANTHER" id="PTHR31651">
    <property type="match status" value="1"/>
</dbReference>
<keyword evidence="3 10" id="KW-0812">Transmembrane</keyword>
<accession>A0AAD7KSA9</accession>
<comment type="caution">
    <text evidence="11">The sequence shown here is derived from an EMBL/GenBank/DDBJ whole genome shotgun (WGS) entry which is preliminary data.</text>
</comment>
<evidence type="ECO:0000256" key="6">
    <source>
        <dbReference type="ARBA" id="ARBA00023136"/>
    </source>
</evidence>
<dbReference type="InterPro" id="IPR004776">
    <property type="entry name" value="Mem_transp_PIN-like"/>
</dbReference>
<evidence type="ECO:0000256" key="1">
    <source>
        <dbReference type="ARBA" id="ARBA00004477"/>
    </source>
</evidence>
<evidence type="ECO:0000256" key="10">
    <source>
        <dbReference type="SAM" id="Phobius"/>
    </source>
</evidence>
<dbReference type="AlphaFoldDB" id="A0AAD7KSA9"/>
<keyword evidence="7" id="KW-0927">Auxin signaling pathway</keyword>
<gene>
    <name evidence="11" type="ORF">O6P43_033501</name>
</gene>
<dbReference type="GO" id="GO:0080162">
    <property type="term" value="P:endoplasmic reticulum to cytosol auxin transport"/>
    <property type="evidence" value="ECO:0007669"/>
    <property type="project" value="InterPro"/>
</dbReference>
<feature type="transmembrane region" description="Helical" evidence="10">
    <location>
        <begin position="333"/>
        <end position="356"/>
    </location>
</feature>
<feature type="transmembrane region" description="Helical" evidence="10">
    <location>
        <begin position="107"/>
        <end position="127"/>
    </location>
</feature>
<feature type="transmembrane region" description="Helical" evidence="10">
    <location>
        <begin position="12"/>
        <end position="32"/>
    </location>
</feature>
<keyword evidence="6 10" id="KW-0472">Membrane</keyword>
<dbReference type="GO" id="GO:0005789">
    <property type="term" value="C:endoplasmic reticulum membrane"/>
    <property type="evidence" value="ECO:0007669"/>
    <property type="project" value="UniProtKB-SubCell"/>
</dbReference>
<comment type="similarity">
    <text evidence="9">Belongs to the auxin efflux carrier (TC 2.A.69.2) family.</text>
</comment>
<dbReference type="KEGG" id="qsa:O6P43_033501"/>
<evidence type="ECO:0000256" key="4">
    <source>
        <dbReference type="ARBA" id="ARBA00022824"/>
    </source>
</evidence>